<dbReference type="Proteomes" id="UP000030106">
    <property type="component" value="Unassembled WGS sequence"/>
</dbReference>
<dbReference type="STRING" id="1245745.A0A0A2VWV0"/>
<comment type="caution">
    <text evidence="1">The sequence shown here is derived from an EMBL/GenBank/DDBJ whole genome shotgun (WGS) entry which is preliminary data.</text>
</comment>
<sequence length="171" mass="18260">MTSLFSMAAAAAAETVEDSSCDCFPSNGTNPGYYSKHAFFDFRQLLQHAGVPGVVDNAASAASAPESSDFFTSDAWTSFWEVENWNNSNGAASNGRANTLSNDATIYMVNSPSNIYIAKAADDGGGGGGGGDGRRVSDRGCRLPVPLAAYARAHRRRAGRRDRHVHIPRRR</sequence>
<dbReference type="PANTHER" id="PTHR38121:SF4">
    <property type="entry name" value="GH16 DOMAIN-CONTAINING PROTEIN-RELATED"/>
    <property type="match status" value="1"/>
</dbReference>
<dbReference type="AlphaFoldDB" id="A0A0A2VWV0"/>
<organism evidence="1 2">
    <name type="scientific">Beauveria bassiana D1-5</name>
    <dbReference type="NCBI Taxonomy" id="1245745"/>
    <lineage>
        <taxon>Eukaryota</taxon>
        <taxon>Fungi</taxon>
        <taxon>Dikarya</taxon>
        <taxon>Ascomycota</taxon>
        <taxon>Pezizomycotina</taxon>
        <taxon>Sordariomycetes</taxon>
        <taxon>Hypocreomycetidae</taxon>
        <taxon>Hypocreales</taxon>
        <taxon>Cordycipitaceae</taxon>
        <taxon>Beauveria</taxon>
    </lineage>
</organism>
<dbReference type="HOGENOM" id="CLU_1562599_0_0_1"/>
<name>A0A0A2VWV0_BEABA</name>
<protein>
    <submittedName>
        <fullName evidence="1">Uncharacterized protein</fullName>
    </submittedName>
</protein>
<reference evidence="1 2" key="1">
    <citation type="submission" date="2012-10" db="EMBL/GenBank/DDBJ databases">
        <title>Genome sequencing and analysis of entomopathogenic fungi Beauveria bassiana D1-5.</title>
        <authorList>
            <person name="Li Q."/>
            <person name="Wang L."/>
            <person name="Zhang Z."/>
            <person name="Wang Q."/>
            <person name="Ren J."/>
            <person name="Wang M."/>
            <person name="Xu W."/>
            <person name="Wang J."/>
            <person name="Lu Y."/>
            <person name="Du Q."/>
            <person name="Sun Z."/>
        </authorList>
    </citation>
    <scope>NUCLEOTIDE SEQUENCE [LARGE SCALE GENOMIC DNA]</scope>
    <source>
        <strain evidence="1 2">D1-5</strain>
    </source>
</reference>
<evidence type="ECO:0000313" key="1">
    <source>
        <dbReference type="EMBL" id="KGQ12396.1"/>
    </source>
</evidence>
<accession>A0A0A2VWV0</accession>
<evidence type="ECO:0000313" key="2">
    <source>
        <dbReference type="Proteomes" id="UP000030106"/>
    </source>
</evidence>
<dbReference type="EMBL" id="ANFO01000122">
    <property type="protein sequence ID" value="KGQ12396.1"/>
    <property type="molecule type" value="Genomic_DNA"/>
</dbReference>
<proteinExistence type="predicted"/>
<gene>
    <name evidence="1" type="ORF">BBAD15_g1860</name>
</gene>
<dbReference type="PANTHER" id="PTHR38121">
    <property type="entry name" value="GH16 DOMAIN-CONTAINING PROTEIN"/>
    <property type="match status" value="1"/>
</dbReference>